<sequence length="94" mass="10466">MQQSNRPEPPQRLLTRETQEWIIPSCAETEVKTDRGGRPRIGIFTSVEALDPAMAIEIVGDPAESAVAARDLSRAFELLADHLDDQAMRGVRHE</sequence>
<dbReference type="RefSeq" id="WP_017616863.1">
    <property type="nucleotide sequence ID" value="NZ_ANBG01000027.1"/>
</dbReference>
<gene>
    <name evidence="1" type="ORF">CDO52_12720</name>
</gene>
<organism evidence="1 2">
    <name type="scientific">Nocardiopsis gilva YIM 90087</name>
    <dbReference type="NCBI Taxonomy" id="1235441"/>
    <lineage>
        <taxon>Bacteria</taxon>
        <taxon>Bacillati</taxon>
        <taxon>Actinomycetota</taxon>
        <taxon>Actinomycetes</taxon>
        <taxon>Streptosporangiales</taxon>
        <taxon>Nocardiopsidaceae</taxon>
        <taxon>Nocardiopsis</taxon>
    </lineage>
</organism>
<proteinExistence type="predicted"/>
<evidence type="ECO:0000313" key="2">
    <source>
        <dbReference type="Proteomes" id="UP000215005"/>
    </source>
</evidence>
<accession>A0A223S5Z4</accession>
<dbReference type="EMBL" id="CP022753">
    <property type="protein sequence ID" value="ASU83534.1"/>
    <property type="molecule type" value="Genomic_DNA"/>
</dbReference>
<dbReference type="KEGG" id="ngv:CDO52_12720"/>
<reference evidence="1 2" key="1">
    <citation type="submission" date="2017-08" db="EMBL/GenBank/DDBJ databases">
        <title>The complete genome sequence of Nocardiopsis gilva YIM 90087.</title>
        <authorList>
            <person name="Yin M."/>
            <person name="Tang S."/>
        </authorList>
    </citation>
    <scope>NUCLEOTIDE SEQUENCE [LARGE SCALE GENOMIC DNA]</scope>
    <source>
        <strain evidence="1 2">YIM 90087</strain>
    </source>
</reference>
<name>A0A223S5Z4_9ACTN</name>
<keyword evidence="2" id="KW-1185">Reference proteome</keyword>
<evidence type="ECO:0000313" key="1">
    <source>
        <dbReference type="EMBL" id="ASU83534.1"/>
    </source>
</evidence>
<protein>
    <submittedName>
        <fullName evidence="1">Uncharacterized protein</fullName>
    </submittedName>
</protein>
<dbReference type="Proteomes" id="UP000215005">
    <property type="component" value="Chromosome"/>
</dbReference>
<dbReference type="AlphaFoldDB" id="A0A223S5Z4"/>